<evidence type="ECO:0000313" key="1">
    <source>
        <dbReference type="EMBL" id="EYB94762.1"/>
    </source>
</evidence>
<accession>A0A016SWG3</accession>
<dbReference type="Proteomes" id="UP000024635">
    <property type="component" value="Unassembled WGS sequence"/>
</dbReference>
<gene>
    <name evidence="1" type="primary">Acey_s0167.g113</name>
    <name evidence="1" type="ORF">Y032_0167g113</name>
</gene>
<sequence length="122" mass="13733">MKMINATAMAVRTSRKIDRRQITNAMIRAKLVIEIPFNNVSGGISIRYGFAGNYSSLLIRFKKLSWIDAQCGRGTAIHIGVCIIVRERGAYPGNSDWRITASRHAHLSIRKASIRNRWCICA</sequence>
<evidence type="ECO:0000313" key="2">
    <source>
        <dbReference type="Proteomes" id="UP000024635"/>
    </source>
</evidence>
<reference evidence="2" key="1">
    <citation type="journal article" date="2015" name="Nat. Genet.">
        <title>The genome and transcriptome of the zoonotic hookworm Ancylostoma ceylanicum identify infection-specific gene families.</title>
        <authorList>
            <person name="Schwarz E.M."/>
            <person name="Hu Y."/>
            <person name="Antoshechkin I."/>
            <person name="Miller M.M."/>
            <person name="Sternberg P.W."/>
            <person name="Aroian R.V."/>
        </authorList>
    </citation>
    <scope>NUCLEOTIDE SEQUENCE</scope>
    <source>
        <strain evidence="2">HY135</strain>
    </source>
</reference>
<protein>
    <submittedName>
        <fullName evidence="1">Uncharacterized protein</fullName>
    </submittedName>
</protein>
<organism evidence="1 2">
    <name type="scientific">Ancylostoma ceylanicum</name>
    <dbReference type="NCBI Taxonomy" id="53326"/>
    <lineage>
        <taxon>Eukaryota</taxon>
        <taxon>Metazoa</taxon>
        <taxon>Ecdysozoa</taxon>
        <taxon>Nematoda</taxon>
        <taxon>Chromadorea</taxon>
        <taxon>Rhabditida</taxon>
        <taxon>Rhabditina</taxon>
        <taxon>Rhabditomorpha</taxon>
        <taxon>Strongyloidea</taxon>
        <taxon>Ancylostomatidae</taxon>
        <taxon>Ancylostomatinae</taxon>
        <taxon>Ancylostoma</taxon>
    </lineage>
</organism>
<proteinExistence type="predicted"/>
<keyword evidence="2" id="KW-1185">Reference proteome</keyword>
<dbReference type="EMBL" id="JARK01001503">
    <property type="protein sequence ID" value="EYB94762.1"/>
    <property type="molecule type" value="Genomic_DNA"/>
</dbReference>
<comment type="caution">
    <text evidence="1">The sequence shown here is derived from an EMBL/GenBank/DDBJ whole genome shotgun (WGS) entry which is preliminary data.</text>
</comment>
<dbReference type="AlphaFoldDB" id="A0A016SWG3"/>
<name>A0A016SWG3_9BILA</name>